<dbReference type="SMART" id="SM00195">
    <property type="entry name" value="DSPc"/>
    <property type="match status" value="1"/>
</dbReference>
<organism evidence="2 3">
    <name type="scientific">Halteria grandinella</name>
    <dbReference type="NCBI Taxonomy" id="5974"/>
    <lineage>
        <taxon>Eukaryota</taxon>
        <taxon>Sar</taxon>
        <taxon>Alveolata</taxon>
        <taxon>Ciliophora</taxon>
        <taxon>Intramacronucleata</taxon>
        <taxon>Spirotrichea</taxon>
        <taxon>Stichotrichia</taxon>
        <taxon>Sporadotrichida</taxon>
        <taxon>Halteriidae</taxon>
        <taxon>Halteria</taxon>
    </lineage>
</organism>
<dbReference type="PANTHER" id="PTHR46653:SF1">
    <property type="entry name" value="SPECIFICITY PROTEIN PHOSPHATASE, PUTATIVE-RELATED"/>
    <property type="match status" value="1"/>
</dbReference>
<dbReference type="CDD" id="cd14498">
    <property type="entry name" value="DSP"/>
    <property type="match status" value="1"/>
</dbReference>
<proteinExistence type="predicted"/>
<dbReference type="SUPFAM" id="SSF52799">
    <property type="entry name" value="(Phosphotyrosine protein) phosphatases II"/>
    <property type="match status" value="1"/>
</dbReference>
<dbReference type="PROSITE" id="PS50054">
    <property type="entry name" value="TYR_PHOSPHATASE_DUAL"/>
    <property type="match status" value="1"/>
</dbReference>
<dbReference type="Pfam" id="PF00782">
    <property type="entry name" value="DSPc"/>
    <property type="match status" value="1"/>
</dbReference>
<evidence type="ECO:0000259" key="1">
    <source>
        <dbReference type="PROSITE" id="PS50054"/>
    </source>
</evidence>
<sequence>MNNQQNASSNNQPVAPPVGGLLDDEIIGVIKIKDGLFICDEFGAQDLEFVVANKVTRVVNTAGTQLANHWEPIGVLYLTLNWQDDEKQILFDALEKIPDEIYKFMEEALDNQESVLVQSVRAQNRACFVIAAFLMRRYRWSLLKTLEFVNSRRQDLEMRPSFLNQLSQYENKLFLRGLGPKTQRWTELSDNHIQLENEELIVRNTYLNSQMAPLAELNIGPGATEKEAYTRGESR</sequence>
<keyword evidence="3" id="KW-1185">Reference proteome</keyword>
<dbReference type="OrthoDB" id="10252009at2759"/>
<evidence type="ECO:0000313" key="2">
    <source>
        <dbReference type="EMBL" id="TNV71107.1"/>
    </source>
</evidence>
<protein>
    <recommendedName>
        <fullName evidence="1">Tyrosine-protein phosphatase domain-containing protein</fullName>
    </recommendedName>
</protein>
<feature type="domain" description="Tyrosine-protein phosphatase" evidence="1">
    <location>
        <begin position="28"/>
        <end position="175"/>
    </location>
</feature>
<dbReference type="EMBL" id="RRYP01030678">
    <property type="protein sequence ID" value="TNV71107.1"/>
    <property type="molecule type" value="Genomic_DNA"/>
</dbReference>
<comment type="caution">
    <text evidence="2">The sequence shown here is derived from an EMBL/GenBank/DDBJ whole genome shotgun (WGS) entry which is preliminary data.</text>
</comment>
<dbReference type="InterPro" id="IPR020422">
    <property type="entry name" value="TYR_PHOSPHATASE_DUAL_dom"/>
</dbReference>
<accession>A0A8J8N9Z7</accession>
<evidence type="ECO:0000313" key="3">
    <source>
        <dbReference type="Proteomes" id="UP000785679"/>
    </source>
</evidence>
<name>A0A8J8N9Z7_HALGN</name>
<dbReference type="InterPro" id="IPR029021">
    <property type="entry name" value="Prot-tyrosine_phosphatase-like"/>
</dbReference>
<dbReference type="PANTHER" id="PTHR46653">
    <property type="entry name" value="SPECIFICITY PROTEIN PHOSPHATASE, PUTATIVE-RELATED"/>
    <property type="match status" value="1"/>
</dbReference>
<dbReference type="InterPro" id="IPR000340">
    <property type="entry name" value="Dual-sp_phosphatase_cat-dom"/>
</dbReference>
<dbReference type="Proteomes" id="UP000785679">
    <property type="component" value="Unassembled WGS sequence"/>
</dbReference>
<gene>
    <name evidence="2" type="ORF">FGO68_gene3700</name>
</gene>
<dbReference type="AlphaFoldDB" id="A0A8J8N9Z7"/>
<reference evidence="2" key="1">
    <citation type="submission" date="2019-06" db="EMBL/GenBank/DDBJ databases">
        <authorList>
            <person name="Zheng W."/>
        </authorList>
    </citation>
    <scope>NUCLEOTIDE SEQUENCE</scope>
    <source>
        <strain evidence="2">QDHG01</strain>
    </source>
</reference>
<dbReference type="Gene3D" id="3.90.190.10">
    <property type="entry name" value="Protein tyrosine phosphatase superfamily"/>
    <property type="match status" value="1"/>
</dbReference>